<dbReference type="AlphaFoldDB" id="A0ABD4Z4M4"/>
<keyword evidence="2" id="KW-1185">Reference proteome</keyword>
<evidence type="ECO:0000313" key="2">
    <source>
        <dbReference type="Proteomes" id="UP001529235"/>
    </source>
</evidence>
<name>A0ABD4Z4M4_9CREN</name>
<accession>A0ABD4Z4M4</accession>
<comment type="caution">
    <text evidence="1">The sequence shown here is derived from an EMBL/GenBank/DDBJ whole genome shotgun (WGS) entry which is preliminary data.</text>
</comment>
<evidence type="ECO:0008006" key="3">
    <source>
        <dbReference type="Google" id="ProtNLM"/>
    </source>
</evidence>
<reference evidence="1 2" key="1">
    <citation type="submission" date="2023-05" db="EMBL/GenBank/DDBJ databases">
        <title>A new hyperthermophilic archaea 'Ignisphaera cupida' sp. nov. and description of the family 'Ignisphaeraceae' fam. nov.</title>
        <authorList>
            <person name="Podosokorskaya O.A."/>
            <person name="Elcheninov A.G."/>
            <person name="Klukina A."/>
            <person name="Merkel A.Y."/>
        </authorList>
    </citation>
    <scope>NUCLEOTIDE SEQUENCE [LARGE SCALE GENOMIC DNA]</scope>
    <source>
        <strain evidence="1 2">4213-co</strain>
    </source>
</reference>
<dbReference type="EMBL" id="JASNVW010000001">
    <property type="protein sequence ID" value="MDK6028261.1"/>
    <property type="molecule type" value="Genomic_DNA"/>
</dbReference>
<dbReference type="Proteomes" id="UP001529235">
    <property type="component" value="Unassembled WGS sequence"/>
</dbReference>
<protein>
    <recommendedName>
        <fullName evidence="3">DUF3194 domain-containing protein</fullName>
    </recommendedName>
</protein>
<gene>
    <name evidence="1" type="ORF">QPL79_02640</name>
</gene>
<sequence>MRKVRQLNLNLSKIDFETLAEIANLIEKTILDHISLVLGTRITDYNIVVGVKLDNDMLTITVDADTKAYFINKLSLESILDAALRNAFNAAEQFLSKFRFSEKNSGEGKKSCNSNTC</sequence>
<evidence type="ECO:0000313" key="1">
    <source>
        <dbReference type="EMBL" id="MDK6028261.1"/>
    </source>
</evidence>
<dbReference type="Gene3D" id="3.30.300.100">
    <property type="entry name" value="MTH677-like"/>
    <property type="match status" value="1"/>
</dbReference>
<organism evidence="1 2">
    <name type="scientific">Ignisphaera cupida</name>
    <dbReference type="NCBI Taxonomy" id="3050454"/>
    <lineage>
        <taxon>Archaea</taxon>
        <taxon>Thermoproteota</taxon>
        <taxon>Thermoprotei</taxon>
        <taxon>Desulfurococcales</taxon>
        <taxon>Desulfurococcaceae</taxon>
        <taxon>Ignisphaera</taxon>
    </lineage>
</organism>
<proteinExistence type="predicted"/>
<dbReference type="RefSeq" id="WP_285273229.1">
    <property type="nucleotide sequence ID" value="NZ_JASNVW010000001.1"/>
</dbReference>
<dbReference type="InterPro" id="IPR035954">
    <property type="entry name" value="MTH677-like_sf"/>
</dbReference>